<comment type="caution">
    <text evidence="1">The sequence shown here is derived from an EMBL/GenBank/DDBJ whole genome shotgun (WGS) entry which is preliminary data.</text>
</comment>
<evidence type="ECO:0000313" key="2">
    <source>
        <dbReference type="Proteomes" id="UP000707535"/>
    </source>
</evidence>
<accession>A0A921FAB4</accession>
<reference evidence="1" key="2">
    <citation type="submission" date="2021-09" db="EMBL/GenBank/DDBJ databases">
        <authorList>
            <person name="Gilroy R."/>
        </authorList>
    </citation>
    <scope>NUCLEOTIDE SEQUENCE</scope>
    <source>
        <strain evidence="1">CHK174-6876</strain>
    </source>
</reference>
<protein>
    <submittedName>
        <fullName evidence="1">Uncharacterized protein</fullName>
    </submittedName>
</protein>
<dbReference type="AlphaFoldDB" id="A0A921FAB4"/>
<gene>
    <name evidence="1" type="ORF">K8V00_11675</name>
</gene>
<proteinExistence type="predicted"/>
<dbReference type="Proteomes" id="UP000707535">
    <property type="component" value="Unassembled WGS sequence"/>
</dbReference>
<organism evidence="1 2">
    <name type="scientific">Ligilactobacillus acidipiscis</name>
    <dbReference type="NCBI Taxonomy" id="89059"/>
    <lineage>
        <taxon>Bacteria</taxon>
        <taxon>Bacillati</taxon>
        <taxon>Bacillota</taxon>
        <taxon>Bacilli</taxon>
        <taxon>Lactobacillales</taxon>
        <taxon>Lactobacillaceae</taxon>
        <taxon>Ligilactobacillus</taxon>
    </lineage>
</organism>
<name>A0A921FAB4_9LACO</name>
<sequence>MKKILVFLNFLLELLLLGKLWQSNARKNSLIEQLQRHDSAIADQEKEG</sequence>
<dbReference type="EMBL" id="DYXG01000119">
    <property type="protein sequence ID" value="HJE98266.1"/>
    <property type="molecule type" value="Genomic_DNA"/>
</dbReference>
<reference evidence="1" key="1">
    <citation type="journal article" date="2021" name="PeerJ">
        <title>Extensive microbial diversity within the chicken gut microbiome revealed by metagenomics and culture.</title>
        <authorList>
            <person name="Gilroy R."/>
            <person name="Ravi A."/>
            <person name="Getino M."/>
            <person name="Pursley I."/>
            <person name="Horton D.L."/>
            <person name="Alikhan N.F."/>
            <person name="Baker D."/>
            <person name="Gharbi K."/>
            <person name="Hall N."/>
            <person name="Watson M."/>
            <person name="Adriaenssens E.M."/>
            <person name="Foster-Nyarko E."/>
            <person name="Jarju S."/>
            <person name="Secka A."/>
            <person name="Antonio M."/>
            <person name="Oren A."/>
            <person name="Chaudhuri R.R."/>
            <person name="La Ragione R."/>
            <person name="Hildebrand F."/>
            <person name="Pallen M.J."/>
        </authorList>
    </citation>
    <scope>NUCLEOTIDE SEQUENCE</scope>
    <source>
        <strain evidence="1">CHK174-6876</strain>
    </source>
</reference>
<evidence type="ECO:0000313" key="1">
    <source>
        <dbReference type="EMBL" id="HJE98266.1"/>
    </source>
</evidence>